<reference evidence="7" key="1">
    <citation type="submission" date="2020-06" db="EMBL/GenBank/DDBJ databases">
        <title>Draft genome sequences of strains closely related to Aspergillus parafelis and Aspergillus hiratsukae.</title>
        <authorList>
            <person name="Dos Santos R.A.C."/>
            <person name="Rivero-Menendez O."/>
            <person name="Steenwyk J.L."/>
            <person name="Mead M.E."/>
            <person name="Goldman G.H."/>
            <person name="Alastruey-Izquierdo A."/>
            <person name="Rokas A."/>
        </authorList>
    </citation>
    <scope>NUCLEOTIDE SEQUENCE</scope>
    <source>
        <strain evidence="7">CNM-CM5793</strain>
    </source>
</reference>
<evidence type="ECO:0000313" key="7">
    <source>
        <dbReference type="EMBL" id="KAF7128507.1"/>
    </source>
</evidence>
<dbReference type="OrthoDB" id="420606at2759"/>
<dbReference type="EMBL" id="JACBAD010001920">
    <property type="protein sequence ID" value="KAF7128507.1"/>
    <property type="molecule type" value="Genomic_DNA"/>
</dbReference>
<dbReference type="PANTHER" id="PTHR13789:SF306">
    <property type="entry name" value="HYDROXYLASE, PUTATIVE-RELATED"/>
    <property type="match status" value="1"/>
</dbReference>
<dbReference type="InterPro" id="IPR036188">
    <property type="entry name" value="FAD/NAD-bd_sf"/>
</dbReference>
<dbReference type="InterPro" id="IPR050493">
    <property type="entry name" value="FAD-dep_Monooxygenase_BioMet"/>
</dbReference>
<dbReference type="PANTHER" id="PTHR13789">
    <property type="entry name" value="MONOOXYGENASE"/>
    <property type="match status" value="1"/>
</dbReference>
<dbReference type="GO" id="GO:0071949">
    <property type="term" value="F:FAD binding"/>
    <property type="evidence" value="ECO:0007669"/>
    <property type="project" value="InterPro"/>
</dbReference>
<dbReference type="SUPFAM" id="SSF51905">
    <property type="entry name" value="FAD/NAD(P)-binding domain"/>
    <property type="match status" value="1"/>
</dbReference>
<feature type="domain" description="FAD-binding" evidence="6">
    <location>
        <begin position="51"/>
        <end position="355"/>
    </location>
</feature>
<evidence type="ECO:0000259" key="6">
    <source>
        <dbReference type="Pfam" id="PF01494"/>
    </source>
</evidence>
<comment type="caution">
    <text evidence="7">The sequence shown here is derived from an EMBL/GenBank/DDBJ whole genome shotgun (WGS) entry which is preliminary data.</text>
</comment>
<evidence type="ECO:0000313" key="8">
    <source>
        <dbReference type="Proteomes" id="UP000630445"/>
    </source>
</evidence>
<dbReference type="InterPro" id="IPR002938">
    <property type="entry name" value="FAD-bd"/>
</dbReference>
<evidence type="ECO:0000256" key="5">
    <source>
        <dbReference type="ARBA" id="ARBA00023033"/>
    </source>
</evidence>
<keyword evidence="4" id="KW-0560">Oxidoreductase</keyword>
<dbReference type="AlphaFoldDB" id="A0A8H6PDN3"/>
<keyword evidence="8" id="KW-1185">Reference proteome</keyword>
<evidence type="ECO:0000256" key="3">
    <source>
        <dbReference type="ARBA" id="ARBA00022827"/>
    </source>
</evidence>
<dbReference type="Proteomes" id="UP000630445">
    <property type="component" value="Unassembled WGS sequence"/>
</dbReference>
<organism evidence="7 8">
    <name type="scientific">Aspergillus hiratsukae</name>
    <dbReference type="NCBI Taxonomy" id="1194566"/>
    <lineage>
        <taxon>Eukaryota</taxon>
        <taxon>Fungi</taxon>
        <taxon>Dikarya</taxon>
        <taxon>Ascomycota</taxon>
        <taxon>Pezizomycotina</taxon>
        <taxon>Eurotiomycetes</taxon>
        <taxon>Eurotiomycetidae</taxon>
        <taxon>Eurotiales</taxon>
        <taxon>Aspergillaceae</taxon>
        <taxon>Aspergillus</taxon>
        <taxon>Aspergillus subgen. Fumigati</taxon>
    </lineage>
</organism>
<comment type="similarity">
    <text evidence="1">Belongs to the paxM FAD-dependent monooxygenase family.</text>
</comment>
<dbReference type="SUPFAM" id="SSF54373">
    <property type="entry name" value="FAD-linked reductases, C-terminal domain"/>
    <property type="match status" value="1"/>
</dbReference>
<evidence type="ECO:0000256" key="1">
    <source>
        <dbReference type="ARBA" id="ARBA00007992"/>
    </source>
</evidence>
<accession>A0A8H6PDN3</accession>
<gene>
    <name evidence="7" type="ORF">CNMCM5793_003295</name>
</gene>
<evidence type="ECO:0000256" key="4">
    <source>
        <dbReference type="ARBA" id="ARBA00023002"/>
    </source>
</evidence>
<proteinExistence type="inferred from homology"/>
<dbReference type="PRINTS" id="PR00420">
    <property type="entry name" value="RNGMNOXGNASE"/>
</dbReference>
<keyword evidence="2" id="KW-0285">Flavoprotein</keyword>
<sequence>MVSTEGPGAAPNHRSLTMPTYPSNCLQFAKTLEGVLPSPPKPTAAPVGLNILLVGAGLGGLATAIALTQAGHKVTIYEQTAVLGEVGAGIQIPSNSTRILFDLGLEPYLKPYVTSPESISFRRWQNGTVIGKTRLLPDFIDNFHAPYYVIHRADLHSALCQKAQDMGIEIQLGARVTNYDPVLGSITLEDGTRHTGDLVVAADGIKSVARKVLLDGEEMPFRKPGFAAYRAVVDVNRMRNDPEVSWILERPALNIWIGDSRHVMTYTIGAGKAFNMVLSHPDTSDPATWDVQTALQGMKAEFQGWDPVLTKIIGMVEKTIKWPLMSGSLLTRWTRGKLVILGDAAHAMLPYMSQGKMYAPFGVNRIDWSVIGAAMAVEDGVALARSLSHMQSPEQLSEALAIFEKVRIVRAGQMQEASLLNGQLWHFADGPLQEARDAAMAREVEGLPFSHSPNQWSDPATQMWCYGYETEREIDRAWTEREVVAERVESRYCNML</sequence>
<protein>
    <recommendedName>
        <fullName evidence="6">FAD-binding domain-containing protein</fullName>
    </recommendedName>
</protein>
<dbReference type="Pfam" id="PF01494">
    <property type="entry name" value="FAD_binding_3"/>
    <property type="match status" value="1"/>
</dbReference>
<name>A0A8H6PDN3_9EURO</name>
<keyword evidence="5" id="KW-0503">Monooxygenase</keyword>
<dbReference type="GO" id="GO:0004497">
    <property type="term" value="F:monooxygenase activity"/>
    <property type="evidence" value="ECO:0007669"/>
    <property type="project" value="UniProtKB-KW"/>
</dbReference>
<evidence type="ECO:0000256" key="2">
    <source>
        <dbReference type="ARBA" id="ARBA00022630"/>
    </source>
</evidence>
<keyword evidence="3" id="KW-0274">FAD</keyword>
<dbReference type="Gene3D" id="3.50.50.60">
    <property type="entry name" value="FAD/NAD(P)-binding domain"/>
    <property type="match status" value="1"/>
</dbReference>
<dbReference type="FunFam" id="3.50.50.60:FF:000115">
    <property type="entry name" value="Salicylate hydroxylase, putative"/>
    <property type="match status" value="1"/>
</dbReference>